<keyword evidence="2" id="KW-0442">Lipid degradation</keyword>
<dbReference type="GO" id="GO:0016042">
    <property type="term" value="P:lipid catabolic process"/>
    <property type="evidence" value="ECO:0007669"/>
    <property type="project" value="UniProtKB-KW"/>
</dbReference>
<reference evidence="5" key="1">
    <citation type="journal article" date="2017" name="Science">
        <title>Giant viruses with an expanded complement of translation system components.</title>
        <authorList>
            <person name="Schulz F."/>
            <person name="Yutin N."/>
            <person name="Ivanova N.N."/>
            <person name="Ortega D.R."/>
            <person name="Lee T.K."/>
            <person name="Vierheilig J."/>
            <person name="Daims H."/>
            <person name="Horn M."/>
            <person name="Wagner M."/>
            <person name="Jensen G.J."/>
            <person name="Kyrpides N.C."/>
            <person name="Koonin E.V."/>
            <person name="Woyke T."/>
        </authorList>
    </citation>
    <scope>NUCLEOTIDE SEQUENCE</scope>
    <source>
        <strain evidence="5">KNV1</strain>
    </source>
</reference>
<keyword evidence="3" id="KW-0443">Lipid metabolism</keyword>
<keyword evidence="1" id="KW-0378">Hydrolase</keyword>
<evidence type="ECO:0000256" key="3">
    <source>
        <dbReference type="ARBA" id="ARBA00023098"/>
    </source>
</evidence>
<dbReference type="InterPro" id="IPR002641">
    <property type="entry name" value="PNPLA_dom"/>
</dbReference>
<dbReference type="InterPro" id="IPR016035">
    <property type="entry name" value="Acyl_Trfase/lysoPLipase"/>
</dbReference>
<dbReference type="Pfam" id="PF01734">
    <property type="entry name" value="Patatin"/>
    <property type="match status" value="1"/>
</dbReference>
<dbReference type="PANTHER" id="PTHR14226:SF29">
    <property type="entry name" value="NEUROPATHY TARGET ESTERASE SWS"/>
    <property type="match status" value="1"/>
</dbReference>
<feature type="domain" description="PNPLA" evidence="4">
    <location>
        <begin position="7"/>
        <end position="230"/>
    </location>
</feature>
<dbReference type="EMBL" id="KY684108">
    <property type="protein sequence ID" value="ARF11350.1"/>
    <property type="molecule type" value="Genomic_DNA"/>
</dbReference>
<dbReference type="GO" id="GO:0016787">
    <property type="term" value="F:hydrolase activity"/>
    <property type="evidence" value="ECO:0007669"/>
    <property type="project" value="UniProtKB-KW"/>
</dbReference>
<organism evidence="5">
    <name type="scientific">Klosneuvirus KNV1</name>
    <dbReference type="NCBI Taxonomy" id="1977640"/>
    <lineage>
        <taxon>Viruses</taxon>
        <taxon>Varidnaviria</taxon>
        <taxon>Bamfordvirae</taxon>
        <taxon>Nucleocytoviricota</taxon>
        <taxon>Megaviricetes</taxon>
        <taxon>Imitervirales</taxon>
        <taxon>Mimiviridae</taxon>
        <taxon>Klosneuvirinae</taxon>
        <taxon>Klosneuvirus</taxon>
    </lineage>
</organism>
<name>A0A1V0SI09_9VIRU</name>
<evidence type="ECO:0000256" key="2">
    <source>
        <dbReference type="ARBA" id="ARBA00022963"/>
    </source>
</evidence>
<dbReference type="InterPro" id="IPR050301">
    <property type="entry name" value="NTE"/>
</dbReference>
<evidence type="ECO:0000259" key="4">
    <source>
        <dbReference type="Pfam" id="PF01734"/>
    </source>
</evidence>
<dbReference type="PANTHER" id="PTHR14226">
    <property type="entry name" value="NEUROPATHY TARGET ESTERASE/SWISS CHEESE D.MELANOGASTER"/>
    <property type="match status" value="1"/>
</dbReference>
<proteinExistence type="predicted"/>
<protein>
    <submittedName>
        <fullName evidence="5">Patatin-like phospholipase</fullName>
    </submittedName>
</protein>
<gene>
    <name evidence="5" type="ORF">Klosneuvirus_1_207</name>
</gene>
<dbReference type="SUPFAM" id="SSF52151">
    <property type="entry name" value="FabD/lysophospholipase-like"/>
    <property type="match status" value="1"/>
</dbReference>
<dbReference type="Gene3D" id="3.40.1090.10">
    <property type="entry name" value="Cytosolic phospholipase A2 catalytic domain"/>
    <property type="match status" value="2"/>
</dbReference>
<evidence type="ECO:0000256" key="1">
    <source>
        <dbReference type="ARBA" id="ARBA00022801"/>
    </source>
</evidence>
<sequence length="338" mass="39710">MNKLKIILQGGGTKCAYQMAFLNKLINHNLYDIESVYGTSFGALVGYFYCIRRLDILHNFFTTLNSNSLIPHFDFYGYGKYLIQIPLFGYLFKLIMEVIWLLRGIQSKGLYNQKLSINDLFLIDLSDEQKNNLSKFYCCVYNITKQRIEYINGSHPLIQDYISASSSLWIVFEPKLIQQLKSECVCDDTCQCDKTNSNSNSISNEYCTCNMENHKFNEYMDGGILKPIPYEHDETYYGKYLILSTKNIHHIKNKKFIFNKSGNHIFEYLDNIITFLVDYHQHLDIEYINKDWHERDNITLINYTPETDDPTNIDQKIIQKYIQDGEQLADEYISNINK</sequence>
<accession>A0A1V0SI09</accession>
<evidence type="ECO:0000313" key="5">
    <source>
        <dbReference type="EMBL" id="ARF11350.1"/>
    </source>
</evidence>